<accession>A0A8J5CRY6</accession>
<comment type="caution">
    <text evidence="2">The sequence shown here is derived from an EMBL/GenBank/DDBJ whole genome shotgun (WGS) entry which is preliminary data.</text>
</comment>
<keyword evidence="3" id="KW-1185">Reference proteome</keyword>
<feature type="compositionally biased region" description="Basic and acidic residues" evidence="1">
    <location>
        <begin position="86"/>
        <end position="96"/>
    </location>
</feature>
<gene>
    <name evidence="2" type="ORF">GWK47_048958</name>
</gene>
<dbReference type="AlphaFoldDB" id="A0A8J5CRY6"/>
<organism evidence="2 3">
    <name type="scientific">Chionoecetes opilio</name>
    <name type="common">Atlantic snow crab</name>
    <name type="synonym">Cancer opilio</name>
    <dbReference type="NCBI Taxonomy" id="41210"/>
    <lineage>
        <taxon>Eukaryota</taxon>
        <taxon>Metazoa</taxon>
        <taxon>Ecdysozoa</taxon>
        <taxon>Arthropoda</taxon>
        <taxon>Crustacea</taxon>
        <taxon>Multicrustacea</taxon>
        <taxon>Malacostraca</taxon>
        <taxon>Eumalacostraca</taxon>
        <taxon>Eucarida</taxon>
        <taxon>Decapoda</taxon>
        <taxon>Pleocyemata</taxon>
        <taxon>Brachyura</taxon>
        <taxon>Eubrachyura</taxon>
        <taxon>Majoidea</taxon>
        <taxon>Majidae</taxon>
        <taxon>Chionoecetes</taxon>
    </lineage>
</organism>
<sequence length="96" mass="10470">MGPSCAEAKETPTVLLTPLRNQGGNWSTVDRQGARRQPAPDTGSKRPRFKLGCMTGYANHYLAVLALQRDLPGLQMDVRAPNPKGESPDPKETTPR</sequence>
<proteinExistence type="predicted"/>
<evidence type="ECO:0000313" key="3">
    <source>
        <dbReference type="Proteomes" id="UP000770661"/>
    </source>
</evidence>
<feature type="compositionally biased region" description="Polar residues" evidence="1">
    <location>
        <begin position="19"/>
        <end position="30"/>
    </location>
</feature>
<evidence type="ECO:0000313" key="2">
    <source>
        <dbReference type="EMBL" id="KAG0720199.1"/>
    </source>
</evidence>
<reference evidence="2" key="1">
    <citation type="submission" date="2020-07" db="EMBL/GenBank/DDBJ databases">
        <title>The High-quality genome of the commercially important snow crab, Chionoecetes opilio.</title>
        <authorList>
            <person name="Jeong J.-H."/>
            <person name="Ryu S."/>
        </authorList>
    </citation>
    <scope>NUCLEOTIDE SEQUENCE</scope>
    <source>
        <strain evidence="2">MADBK_172401_WGS</strain>
        <tissue evidence="2">Digestive gland</tissue>
    </source>
</reference>
<name>A0A8J5CRY6_CHIOP</name>
<feature type="region of interest" description="Disordered" evidence="1">
    <location>
        <begin position="75"/>
        <end position="96"/>
    </location>
</feature>
<dbReference type="Proteomes" id="UP000770661">
    <property type="component" value="Unassembled WGS sequence"/>
</dbReference>
<dbReference type="EMBL" id="JACEEZ010013242">
    <property type="protein sequence ID" value="KAG0720199.1"/>
    <property type="molecule type" value="Genomic_DNA"/>
</dbReference>
<feature type="region of interest" description="Disordered" evidence="1">
    <location>
        <begin position="18"/>
        <end position="47"/>
    </location>
</feature>
<protein>
    <submittedName>
        <fullName evidence="2">Uncharacterized protein</fullName>
    </submittedName>
</protein>
<evidence type="ECO:0000256" key="1">
    <source>
        <dbReference type="SAM" id="MobiDB-lite"/>
    </source>
</evidence>